<sequence length="68" mass="7274">MIKSFMTHGLTALALATSGLAVADVQSEDGQHYQKTEQRYAAHSDITIASRGNVLSESASRSDKGAHR</sequence>
<feature type="signal peptide" evidence="1">
    <location>
        <begin position="1"/>
        <end position="23"/>
    </location>
</feature>
<dbReference type="STRING" id="553385.GCA_000591415_01529"/>
<reference evidence="2 3" key="1">
    <citation type="submission" date="2019-07" db="EMBL/GenBank/DDBJ databases">
        <title>Diversity of Bacteria from Kongsfjorden, Arctic.</title>
        <authorList>
            <person name="Yu Y."/>
        </authorList>
    </citation>
    <scope>NUCLEOTIDE SEQUENCE [LARGE SCALE GENOMIC DNA]</scope>
    <source>
        <strain evidence="2 3">SM1923</strain>
    </source>
</reference>
<evidence type="ECO:0000313" key="3">
    <source>
        <dbReference type="Proteomes" id="UP000319941"/>
    </source>
</evidence>
<gene>
    <name evidence="2" type="ORF">FQP86_00310</name>
</gene>
<dbReference type="Proteomes" id="UP000319941">
    <property type="component" value="Unassembled WGS sequence"/>
</dbReference>
<accession>A0A558HWQ3</accession>
<comment type="caution">
    <text evidence="2">The sequence shown here is derived from an EMBL/GenBank/DDBJ whole genome shotgun (WGS) entry which is preliminary data.</text>
</comment>
<keyword evidence="1" id="KW-0732">Signal</keyword>
<dbReference type="AlphaFoldDB" id="A0A558HWQ3"/>
<name>A0A558HWQ3_9GAMM</name>
<organism evidence="2 3">
    <name type="scientific">Cobetia crustatorum</name>
    <dbReference type="NCBI Taxonomy" id="553385"/>
    <lineage>
        <taxon>Bacteria</taxon>
        <taxon>Pseudomonadati</taxon>
        <taxon>Pseudomonadota</taxon>
        <taxon>Gammaproteobacteria</taxon>
        <taxon>Oceanospirillales</taxon>
        <taxon>Halomonadaceae</taxon>
        <taxon>Cobetia</taxon>
    </lineage>
</organism>
<feature type="chain" id="PRO_5021732379" evidence="1">
    <location>
        <begin position="24"/>
        <end position="68"/>
    </location>
</feature>
<keyword evidence="3" id="KW-1185">Reference proteome</keyword>
<proteinExistence type="predicted"/>
<dbReference type="EMBL" id="VNFH01000001">
    <property type="protein sequence ID" value="TVU73563.1"/>
    <property type="molecule type" value="Genomic_DNA"/>
</dbReference>
<protein>
    <submittedName>
        <fullName evidence="2">Uncharacterized protein</fullName>
    </submittedName>
</protein>
<dbReference type="RefSeq" id="WP_024951703.1">
    <property type="nucleotide sequence ID" value="NZ_CAWOWR010000001.1"/>
</dbReference>
<evidence type="ECO:0000313" key="2">
    <source>
        <dbReference type="EMBL" id="TVU73563.1"/>
    </source>
</evidence>
<evidence type="ECO:0000256" key="1">
    <source>
        <dbReference type="SAM" id="SignalP"/>
    </source>
</evidence>